<comment type="similarity">
    <text evidence="3 8">Belongs to the NAD(P)-dependent epimerase/dehydratase family. dTDP-glucose dehydratase subfamily.</text>
</comment>
<comment type="caution">
    <text evidence="10">The sequence shown here is derived from an EMBL/GenBank/DDBJ whole genome shotgun (WGS) entry which is preliminary data.</text>
</comment>
<dbReference type="EC" id="4.2.1.46" evidence="4 8"/>
<dbReference type="InterPro" id="IPR005888">
    <property type="entry name" value="dTDP_Gluc_deHydtase"/>
</dbReference>
<organism evidence="10 11">
    <name type="scientific">Dictyobacter kobayashii</name>
    <dbReference type="NCBI Taxonomy" id="2014872"/>
    <lineage>
        <taxon>Bacteria</taxon>
        <taxon>Bacillati</taxon>
        <taxon>Chloroflexota</taxon>
        <taxon>Ktedonobacteria</taxon>
        <taxon>Ktedonobacterales</taxon>
        <taxon>Dictyobacteraceae</taxon>
        <taxon>Dictyobacter</taxon>
    </lineage>
</organism>
<dbReference type="CDD" id="cd05246">
    <property type="entry name" value="dTDP_GD_SDR_e"/>
    <property type="match status" value="1"/>
</dbReference>
<name>A0A402AWI3_9CHLR</name>
<dbReference type="EMBL" id="BIFS01000002">
    <property type="protein sequence ID" value="GCE23435.1"/>
    <property type="molecule type" value="Genomic_DNA"/>
</dbReference>
<evidence type="ECO:0000256" key="1">
    <source>
        <dbReference type="ARBA" id="ARBA00001539"/>
    </source>
</evidence>
<keyword evidence="7 8" id="KW-0456">Lyase</keyword>
<gene>
    <name evidence="10" type="ORF">KDK_72350</name>
</gene>
<dbReference type="Gene3D" id="3.40.50.720">
    <property type="entry name" value="NAD(P)-binding Rossmann-like Domain"/>
    <property type="match status" value="1"/>
</dbReference>
<dbReference type="NCBIfam" id="TIGR01181">
    <property type="entry name" value="dTDP_gluc_dehyt"/>
    <property type="match status" value="1"/>
</dbReference>
<dbReference type="GO" id="GO:0009225">
    <property type="term" value="P:nucleotide-sugar metabolic process"/>
    <property type="evidence" value="ECO:0007669"/>
    <property type="project" value="InterPro"/>
</dbReference>
<evidence type="ECO:0000256" key="2">
    <source>
        <dbReference type="ARBA" id="ARBA00001911"/>
    </source>
</evidence>
<evidence type="ECO:0000256" key="3">
    <source>
        <dbReference type="ARBA" id="ARBA00008178"/>
    </source>
</evidence>
<protein>
    <recommendedName>
        <fullName evidence="5 8">dTDP-glucose 4,6-dehydratase</fullName>
        <ecNumber evidence="4 8">4.2.1.46</ecNumber>
    </recommendedName>
</protein>
<evidence type="ECO:0000256" key="5">
    <source>
        <dbReference type="ARBA" id="ARBA00016977"/>
    </source>
</evidence>
<dbReference type="PANTHER" id="PTHR43000">
    <property type="entry name" value="DTDP-D-GLUCOSE 4,6-DEHYDRATASE-RELATED"/>
    <property type="match status" value="1"/>
</dbReference>
<dbReference type="Gene3D" id="3.90.25.10">
    <property type="entry name" value="UDP-galactose 4-epimerase, domain 1"/>
    <property type="match status" value="1"/>
</dbReference>
<feature type="domain" description="NAD(P)-binding" evidence="9">
    <location>
        <begin position="4"/>
        <end position="311"/>
    </location>
</feature>
<evidence type="ECO:0000313" key="11">
    <source>
        <dbReference type="Proteomes" id="UP000287188"/>
    </source>
</evidence>
<reference evidence="11" key="1">
    <citation type="submission" date="2018-12" db="EMBL/GenBank/DDBJ databases">
        <title>Tengunoibacter tsumagoiensis gen. nov., sp. nov., Dictyobacter kobayashii sp. nov., D. alpinus sp. nov., and D. joshuensis sp. nov. and description of Dictyobacteraceae fam. nov. within the order Ktedonobacterales isolated from Tengu-no-mugimeshi.</title>
        <authorList>
            <person name="Wang C.M."/>
            <person name="Zheng Y."/>
            <person name="Sakai Y."/>
            <person name="Toyoda A."/>
            <person name="Minakuchi Y."/>
            <person name="Abe K."/>
            <person name="Yokota A."/>
            <person name="Yabe S."/>
        </authorList>
    </citation>
    <scope>NUCLEOTIDE SEQUENCE [LARGE SCALE GENOMIC DNA]</scope>
    <source>
        <strain evidence="11">Uno11</strain>
    </source>
</reference>
<sequence>MRILVTGGAGFIGSNFVRHILTAYPDDGVVVLDKLTYAGNVANLPPIAATPHLSFIQGDICDAEVVEHALTGCDAIVHFAAETHVDRSLLNAQDFIATNVQGTYTLLEAARKKDIQHFLYISTDEVYGNACSPEGVSRPSLETDTLRPLSPYAASKAGADMLAFSYWASYGLPVTITRCSNNYGPYQYPEKQLPLFIMNALEGRPLPIYGDGQHSRDWIHVCDHVEALAFILHQPAIRVAGEIFNIGAQEERSTLQNALTVLKILEKSDEQISFVQDRLGHVRRHAVDTTRIRLQLGWQSHISFTEGIRQTINWYQENTAWIESIKEKRNDFLNTALNLGVQRQ</sequence>
<evidence type="ECO:0000256" key="4">
    <source>
        <dbReference type="ARBA" id="ARBA00011990"/>
    </source>
</evidence>
<comment type="catalytic activity">
    <reaction evidence="1 8">
        <text>dTDP-alpha-D-glucose = dTDP-4-dehydro-6-deoxy-alpha-D-glucose + H2O</text>
        <dbReference type="Rhea" id="RHEA:17221"/>
        <dbReference type="ChEBI" id="CHEBI:15377"/>
        <dbReference type="ChEBI" id="CHEBI:57477"/>
        <dbReference type="ChEBI" id="CHEBI:57649"/>
        <dbReference type="EC" id="4.2.1.46"/>
    </reaction>
</comment>
<dbReference type="InterPro" id="IPR016040">
    <property type="entry name" value="NAD(P)-bd_dom"/>
</dbReference>
<keyword evidence="11" id="KW-1185">Reference proteome</keyword>
<evidence type="ECO:0000256" key="7">
    <source>
        <dbReference type="ARBA" id="ARBA00023239"/>
    </source>
</evidence>
<dbReference type="SUPFAM" id="SSF51735">
    <property type="entry name" value="NAD(P)-binding Rossmann-fold domains"/>
    <property type="match status" value="1"/>
</dbReference>
<comment type="cofactor">
    <cofactor evidence="2 8">
        <name>NAD(+)</name>
        <dbReference type="ChEBI" id="CHEBI:57540"/>
    </cofactor>
</comment>
<dbReference type="InterPro" id="IPR036291">
    <property type="entry name" value="NAD(P)-bd_dom_sf"/>
</dbReference>
<proteinExistence type="inferred from homology"/>
<accession>A0A402AWI3</accession>
<evidence type="ECO:0000256" key="6">
    <source>
        <dbReference type="ARBA" id="ARBA00023027"/>
    </source>
</evidence>
<evidence type="ECO:0000313" key="10">
    <source>
        <dbReference type="EMBL" id="GCE23435.1"/>
    </source>
</evidence>
<evidence type="ECO:0000256" key="8">
    <source>
        <dbReference type="RuleBase" id="RU004473"/>
    </source>
</evidence>
<dbReference type="AlphaFoldDB" id="A0A402AWI3"/>
<keyword evidence="6" id="KW-0520">NAD</keyword>
<dbReference type="FunFam" id="3.40.50.720:FF:000304">
    <property type="entry name" value="UDP-glucose 4,6-dehydratase"/>
    <property type="match status" value="1"/>
</dbReference>
<dbReference type="OrthoDB" id="9803061at2"/>
<dbReference type="GO" id="GO:0008460">
    <property type="term" value="F:dTDP-glucose 4,6-dehydratase activity"/>
    <property type="evidence" value="ECO:0007669"/>
    <property type="project" value="UniProtKB-EC"/>
</dbReference>
<evidence type="ECO:0000259" key="9">
    <source>
        <dbReference type="Pfam" id="PF16363"/>
    </source>
</evidence>
<dbReference type="Pfam" id="PF16363">
    <property type="entry name" value="GDP_Man_Dehyd"/>
    <property type="match status" value="1"/>
</dbReference>
<dbReference type="Proteomes" id="UP000287188">
    <property type="component" value="Unassembled WGS sequence"/>
</dbReference>
<dbReference type="RefSeq" id="WP_126556875.1">
    <property type="nucleotide sequence ID" value="NZ_BIFS01000002.1"/>
</dbReference>